<proteinExistence type="evidence at transcript level"/>
<protein>
    <submittedName>
        <fullName evidence="2">Conotoxin</fullName>
    </submittedName>
</protein>
<name>A0A291C2T4_CONPC</name>
<feature type="signal peptide" evidence="1">
    <location>
        <begin position="1"/>
        <end position="20"/>
    </location>
</feature>
<accession>A0A291C2T4</accession>
<evidence type="ECO:0000313" key="3">
    <source>
        <dbReference type="EMBL" id="ATF27772.1"/>
    </source>
</evidence>
<reference evidence="2" key="2">
    <citation type="submission" date="2017-07" db="EMBL/GenBank/DDBJ databases">
        <authorList>
            <person name="Sun Z.S."/>
            <person name="Albrecht U."/>
            <person name="Echele G."/>
            <person name="Lee C.C."/>
        </authorList>
    </citation>
    <scope>NUCLEOTIDE SEQUENCE</scope>
    <source>
        <strain evidence="2">SF-06_Ps1</strain>
        <strain evidence="3">SF-06_Ps1ii</strain>
    </source>
</reference>
<sequence>MLLMFAWTLMTAMMVMNASSKDCPLLDDSNPLKRRCLWNNAICGKSVSGKCTSLCNCRNGQKCSMNSTHTITVVPYYINGVPVKKRYYTCMDVAELGQCSSTQEALYSLIYEETELKNAKVYCECRSPKVYLRLFTPKRYICRRAEPRTG</sequence>
<feature type="chain" id="PRO_5015077715" evidence="1">
    <location>
        <begin position="21"/>
        <end position="150"/>
    </location>
</feature>
<evidence type="ECO:0000256" key="1">
    <source>
        <dbReference type="SAM" id="SignalP"/>
    </source>
</evidence>
<evidence type="ECO:0000313" key="2">
    <source>
        <dbReference type="EMBL" id="ATF27771.1"/>
    </source>
</evidence>
<dbReference type="EMBL" id="MF576938">
    <property type="protein sequence ID" value="ATF27772.1"/>
    <property type="molecule type" value="mRNA"/>
</dbReference>
<reference evidence="2" key="1">
    <citation type="journal article" date="2017" name="Genome Biol. Evol.">
        <title>Divergence of the Venom Exogene Repertoire in Two Sister Species of Turriconus.</title>
        <authorList>
            <person name="Li Q."/>
            <person name="Barghi N."/>
            <person name="Lu A."/>
            <person name="Fedosov A.E."/>
            <person name="Bandyopadhyay P.K."/>
            <person name="Lluisma A.O."/>
            <person name="Concepcion G.P."/>
            <person name="Yandell M."/>
            <person name="Olivera B.M."/>
            <person name="Safavi-Hemami H."/>
        </authorList>
    </citation>
    <scope>NUCLEOTIDE SEQUENCE</scope>
    <source>
        <strain evidence="2">SF-06_Ps1</strain>
        <strain evidence="3">SF-06_Ps1ii</strain>
    </source>
</reference>
<dbReference type="AlphaFoldDB" id="A0A291C2T4"/>
<keyword evidence="1" id="KW-0732">Signal</keyword>
<dbReference type="EMBL" id="MF576937">
    <property type="protein sequence ID" value="ATF27771.1"/>
    <property type="molecule type" value="mRNA"/>
</dbReference>
<organism evidence="2">
    <name type="scientific">Conus praecellens</name>
    <name type="common">Admirable cone</name>
    <dbReference type="NCBI Taxonomy" id="128530"/>
    <lineage>
        <taxon>Eukaryota</taxon>
        <taxon>Metazoa</taxon>
        <taxon>Spiralia</taxon>
        <taxon>Lophotrochozoa</taxon>
        <taxon>Mollusca</taxon>
        <taxon>Gastropoda</taxon>
        <taxon>Caenogastropoda</taxon>
        <taxon>Neogastropoda</taxon>
        <taxon>Conoidea</taxon>
        <taxon>Conidae</taxon>
        <taxon>Conus</taxon>
        <taxon>Turriconus</taxon>
    </lineage>
</organism>